<dbReference type="EMBL" id="JASSZA010000005">
    <property type="protein sequence ID" value="KAK2112435.1"/>
    <property type="molecule type" value="Genomic_DNA"/>
</dbReference>
<feature type="compositionally biased region" description="Pro residues" evidence="1">
    <location>
        <begin position="78"/>
        <end position="87"/>
    </location>
</feature>
<comment type="caution">
    <text evidence="2">The sequence shown here is derived from an EMBL/GenBank/DDBJ whole genome shotgun (WGS) entry which is preliminary data.</text>
</comment>
<feature type="region of interest" description="Disordered" evidence="1">
    <location>
        <begin position="42"/>
        <end position="94"/>
    </location>
</feature>
<feature type="compositionally biased region" description="Polar residues" evidence="1">
    <location>
        <begin position="55"/>
        <end position="67"/>
    </location>
</feature>
<gene>
    <name evidence="2" type="ORF">P7K49_012182</name>
</gene>
<proteinExistence type="predicted"/>
<evidence type="ECO:0000313" key="3">
    <source>
        <dbReference type="Proteomes" id="UP001266305"/>
    </source>
</evidence>
<name>A0ABQ9VTD1_SAGOE</name>
<evidence type="ECO:0000313" key="2">
    <source>
        <dbReference type="EMBL" id="KAK2112435.1"/>
    </source>
</evidence>
<protein>
    <submittedName>
        <fullName evidence="2">Uncharacterized protein</fullName>
    </submittedName>
</protein>
<dbReference type="Proteomes" id="UP001266305">
    <property type="component" value="Unassembled WGS sequence"/>
</dbReference>
<keyword evidence="3" id="KW-1185">Reference proteome</keyword>
<organism evidence="2 3">
    <name type="scientific">Saguinus oedipus</name>
    <name type="common">Cotton-top tamarin</name>
    <name type="synonym">Oedipomidas oedipus</name>
    <dbReference type="NCBI Taxonomy" id="9490"/>
    <lineage>
        <taxon>Eukaryota</taxon>
        <taxon>Metazoa</taxon>
        <taxon>Chordata</taxon>
        <taxon>Craniata</taxon>
        <taxon>Vertebrata</taxon>
        <taxon>Euteleostomi</taxon>
        <taxon>Mammalia</taxon>
        <taxon>Eutheria</taxon>
        <taxon>Euarchontoglires</taxon>
        <taxon>Primates</taxon>
        <taxon>Haplorrhini</taxon>
        <taxon>Platyrrhini</taxon>
        <taxon>Cebidae</taxon>
        <taxon>Callitrichinae</taxon>
        <taxon>Saguinus</taxon>
    </lineage>
</organism>
<sequence length="124" mass="13545">MAKNTEPDSHQTHCALPQTITVQDSLEFLSQRGLSLRVPWEVGEVPPRTPDEFLSPQSGNPAGSEQDPSPGLWIQVPKPTPRPPAPGLDPQHLENWGCLSPNPCFQMPQTLTTCMAQGAQESRP</sequence>
<accession>A0ABQ9VTD1</accession>
<evidence type="ECO:0000256" key="1">
    <source>
        <dbReference type="SAM" id="MobiDB-lite"/>
    </source>
</evidence>
<reference evidence="2 3" key="1">
    <citation type="submission" date="2023-05" db="EMBL/GenBank/DDBJ databases">
        <title>B98-5 Cell Line De Novo Hybrid Assembly: An Optical Mapping Approach.</title>
        <authorList>
            <person name="Kananen K."/>
            <person name="Auerbach J.A."/>
            <person name="Kautto E."/>
            <person name="Blachly J.S."/>
        </authorList>
    </citation>
    <scope>NUCLEOTIDE SEQUENCE [LARGE SCALE GENOMIC DNA]</scope>
    <source>
        <strain evidence="2">B95-8</strain>
        <tissue evidence="2">Cell line</tissue>
    </source>
</reference>